<comment type="caution">
    <text evidence="1">The sequence shown here is derived from an EMBL/GenBank/DDBJ whole genome shotgun (WGS) entry which is preliminary data.</text>
</comment>
<accession>A0AAP0K9T1</accession>
<sequence>MDHYIVVRKWVPNFVSGEIPISTIPVWIWLPKLLLEFYDDEMLKRIRNSRSCRFEKTIRMSVAHDRDDNNSLGNGQPRAMLHSRLYITDMT</sequence>
<gene>
    <name evidence="1" type="ORF">Scep_007299</name>
</gene>
<dbReference type="Proteomes" id="UP001419268">
    <property type="component" value="Unassembled WGS sequence"/>
</dbReference>
<dbReference type="AlphaFoldDB" id="A0AAP0K9T1"/>
<keyword evidence="2" id="KW-1185">Reference proteome</keyword>
<name>A0AAP0K9T1_9MAGN</name>
<evidence type="ECO:0000313" key="1">
    <source>
        <dbReference type="EMBL" id="KAK9148542.1"/>
    </source>
</evidence>
<evidence type="ECO:0008006" key="3">
    <source>
        <dbReference type="Google" id="ProtNLM"/>
    </source>
</evidence>
<organism evidence="1 2">
    <name type="scientific">Stephania cephalantha</name>
    <dbReference type="NCBI Taxonomy" id="152367"/>
    <lineage>
        <taxon>Eukaryota</taxon>
        <taxon>Viridiplantae</taxon>
        <taxon>Streptophyta</taxon>
        <taxon>Embryophyta</taxon>
        <taxon>Tracheophyta</taxon>
        <taxon>Spermatophyta</taxon>
        <taxon>Magnoliopsida</taxon>
        <taxon>Ranunculales</taxon>
        <taxon>Menispermaceae</taxon>
        <taxon>Menispermoideae</taxon>
        <taxon>Cissampelideae</taxon>
        <taxon>Stephania</taxon>
    </lineage>
</organism>
<proteinExistence type="predicted"/>
<evidence type="ECO:0000313" key="2">
    <source>
        <dbReference type="Proteomes" id="UP001419268"/>
    </source>
</evidence>
<protein>
    <recommendedName>
        <fullName evidence="3">DUF4283 domain-containing protein</fullName>
    </recommendedName>
</protein>
<reference evidence="1 2" key="1">
    <citation type="submission" date="2024-01" db="EMBL/GenBank/DDBJ databases">
        <title>Genome assemblies of Stephania.</title>
        <authorList>
            <person name="Yang L."/>
        </authorList>
    </citation>
    <scope>NUCLEOTIDE SEQUENCE [LARGE SCALE GENOMIC DNA]</scope>
    <source>
        <strain evidence="1">JXDWG</strain>
        <tissue evidence="1">Leaf</tissue>
    </source>
</reference>
<dbReference type="EMBL" id="JBBNAG010000003">
    <property type="protein sequence ID" value="KAK9148542.1"/>
    <property type="molecule type" value="Genomic_DNA"/>
</dbReference>